<evidence type="ECO:0000313" key="3">
    <source>
        <dbReference type="RefSeq" id="XP_025415609.1"/>
    </source>
</evidence>
<keyword evidence="2" id="KW-1185">Reference proteome</keyword>
<gene>
    <name evidence="3" type="primary">LOC112687233</name>
</gene>
<dbReference type="OrthoDB" id="408631at2759"/>
<protein>
    <recommendedName>
        <fullName evidence="1">Vacuolar ATPase assembly protein VMA22</fullName>
    </recommendedName>
</protein>
<dbReference type="PANTHER" id="PTHR31996">
    <property type="entry name" value="COILED-COIL DOMAIN-CONTAINING PROTEIN 115"/>
    <property type="match status" value="1"/>
</dbReference>
<dbReference type="RefSeq" id="XP_025415609.1">
    <property type="nucleotide sequence ID" value="XM_025559824.1"/>
</dbReference>
<dbReference type="PANTHER" id="PTHR31996:SF2">
    <property type="entry name" value="COILED-COIL DOMAIN-CONTAINING PROTEIN 115"/>
    <property type="match status" value="1"/>
</dbReference>
<dbReference type="InterPro" id="IPR040357">
    <property type="entry name" value="Vma22/CCDC115"/>
</dbReference>
<dbReference type="GO" id="GO:0070072">
    <property type="term" value="P:vacuolar proton-transporting V-type ATPase complex assembly"/>
    <property type="evidence" value="ECO:0007669"/>
    <property type="project" value="InterPro"/>
</dbReference>
<dbReference type="AlphaFoldDB" id="A0A8B8FXA7"/>
<dbReference type="GeneID" id="112687233"/>
<evidence type="ECO:0000256" key="1">
    <source>
        <dbReference type="ARBA" id="ARBA00093634"/>
    </source>
</evidence>
<dbReference type="Proteomes" id="UP000694846">
    <property type="component" value="Unplaced"/>
</dbReference>
<proteinExistence type="predicted"/>
<dbReference type="GO" id="GO:0051082">
    <property type="term" value="F:unfolded protein binding"/>
    <property type="evidence" value="ECO:0007669"/>
    <property type="project" value="TreeGrafter"/>
</dbReference>
<sequence>MGHERTLKQVDNELDETCVQMVQLMNDYLVCIERIEQCLRNGCVHLAKSRYLMGNRSVSNLQLPTVRLYTARSKIENDNENDSIHLVTNKDGDDPIKRFGVLVPGSLRIAQEGFCKCLESAVEATNVQRKMEKLQKCVSNLKNVRNQMIKTSIL</sequence>
<organism evidence="2 3">
    <name type="scientific">Sipha flava</name>
    <name type="common">yellow sugarcane aphid</name>
    <dbReference type="NCBI Taxonomy" id="143950"/>
    <lineage>
        <taxon>Eukaryota</taxon>
        <taxon>Metazoa</taxon>
        <taxon>Ecdysozoa</taxon>
        <taxon>Arthropoda</taxon>
        <taxon>Hexapoda</taxon>
        <taxon>Insecta</taxon>
        <taxon>Pterygota</taxon>
        <taxon>Neoptera</taxon>
        <taxon>Paraneoptera</taxon>
        <taxon>Hemiptera</taxon>
        <taxon>Sternorrhyncha</taxon>
        <taxon>Aphidomorpha</taxon>
        <taxon>Aphidoidea</taxon>
        <taxon>Aphididae</taxon>
        <taxon>Sipha</taxon>
    </lineage>
</organism>
<accession>A0A8B8FXA7</accession>
<reference evidence="3" key="1">
    <citation type="submission" date="2025-08" db="UniProtKB">
        <authorList>
            <consortium name="RefSeq"/>
        </authorList>
    </citation>
    <scope>IDENTIFICATION</scope>
    <source>
        <tissue evidence="3">Whole body</tissue>
    </source>
</reference>
<evidence type="ECO:0000313" key="2">
    <source>
        <dbReference type="Proteomes" id="UP000694846"/>
    </source>
</evidence>
<name>A0A8B8FXA7_9HEMI</name>
<dbReference type="Gene3D" id="1.10.287.3240">
    <property type="match status" value="1"/>
</dbReference>